<dbReference type="InterPro" id="IPR003856">
    <property type="entry name" value="LPS_length_determ_N"/>
</dbReference>
<comment type="similarity">
    <text evidence="2">Belongs to the CpsC/CapA family.</text>
</comment>
<feature type="transmembrane region" description="Helical" evidence="7">
    <location>
        <begin position="165"/>
        <end position="185"/>
    </location>
</feature>
<keyword evidence="3" id="KW-1003">Cell membrane</keyword>
<evidence type="ECO:0000256" key="4">
    <source>
        <dbReference type="ARBA" id="ARBA00022692"/>
    </source>
</evidence>
<dbReference type="Pfam" id="PF02706">
    <property type="entry name" value="Wzz"/>
    <property type="match status" value="1"/>
</dbReference>
<sequence>MTLLELLKLIKKHRKMVVILPIVCALAMGGYSFLFMKNTYTAQTSMYILTRSSGGETANSTDLSASQMIANDVAALLDSDIVKRNAARNLSLDSLSDYEVSVANESTSRVITLSVTGADPDGVARVANAMAQEVSSVAQEVQMAESINVIDRAEVPEEPSGPNRLIYTAVAFMGGLFAAVAIIVCMDMLNTRVRGVEDAEELLGVPVIGRIPAVKGEI</sequence>
<evidence type="ECO:0000259" key="8">
    <source>
        <dbReference type="Pfam" id="PF02706"/>
    </source>
</evidence>
<evidence type="ECO:0000256" key="2">
    <source>
        <dbReference type="ARBA" id="ARBA00006683"/>
    </source>
</evidence>
<comment type="subcellular location">
    <subcellularLocation>
        <location evidence="1">Cell membrane</location>
        <topology evidence="1">Multi-pass membrane protein</topology>
    </subcellularLocation>
</comment>
<organism evidence="9 10">
    <name type="scientific">Collinsella tanakaei</name>
    <dbReference type="NCBI Taxonomy" id="626935"/>
    <lineage>
        <taxon>Bacteria</taxon>
        <taxon>Bacillati</taxon>
        <taxon>Actinomycetota</taxon>
        <taxon>Coriobacteriia</taxon>
        <taxon>Coriobacteriales</taxon>
        <taxon>Coriobacteriaceae</taxon>
        <taxon>Collinsella</taxon>
    </lineage>
</organism>
<gene>
    <name evidence="9" type="ORF">DXC81_03665</name>
</gene>
<evidence type="ECO:0000256" key="7">
    <source>
        <dbReference type="SAM" id="Phobius"/>
    </source>
</evidence>
<dbReference type="AlphaFoldDB" id="A0A3E4QWC6"/>
<accession>A0A3E4QWC6</accession>
<evidence type="ECO:0000313" key="9">
    <source>
        <dbReference type="EMBL" id="RGL11218.1"/>
    </source>
</evidence>
<dbReference type="Proteomes" id="UP000260943">
    <property type="component" value="Unassembled WGS sequence"/>
</dbReference>
<reference evidence="9 10" key="1">
    <citation type="submission" date="2018-08" db="EMBL/GenBank/DDBJ databases">
        <title>A genome reference for cultivated species of the human gut microbiota.</title>
        <authorList>
            <person name="Zou Y."/>
            <person name="Xue W."/>
            <person name="Luo G."/>
        </authorList>
    </citation>
    <scope>NUCLEOTIDE SEQUENCE [LARGE SCALE GENOMIC DNA]</scope>
    <source>
        <strain evidence="9 10">TF08-14</strain>
    </source>
</reference>
<dbReference type="EMBL" id="QSRJ01000003">
    <property type="protein sequence ID" value="RGL11218.1"/>
    <property type="molecule type" value="Genomic_DNA"/>
</dbReference>
<keyword evidence="4 7" id="KW-0812">Transmembrane</keyword>
<proteinExistence type="inferred from homology"/>
<keyword evidence="5 7" id="KW-1133">Transmembrane helix</keyword>
<evidence type="ECO:0000256" key="6">
    <source>
        <dbReference type="ARBA" id="ARBA00023136"/>
    </source>
</evidence>
<dbReference type="InterPro" id="IPR050445">
    <property type="entry name" value="Bact_polysacc_biosynth/exp"/>
</dbReference>
<protein>
    <submittedName>
        <fullName evidence="9">Lipopolysaccharide biosynthesis protein</fullName>
    </submittedName>
</protein>
<dbReference type="PANTHER" id="PTHR32309:SF13">
    <property type="entry name" value="FERRIC ENTEROBACTIN TRANSPORT PROTEIN FEPE"/>
    <property type="match status" value="1"/>
</dbReference>
<evidence type="ECO:0000256" key="3">
    <source>
        <dbReference type="ARBA" id="ARBA00022475"/>
    </source>
</evidence>
<keyword evidence="6 7" id="KW-0472">Membrane</keyword>
<evidence type="ECO:0000256" key="5">
    <source>
        <dbReference type="ARBA" id="ARBA00022989"/>
    </source>
</evidence>
<dbReference type="GO" id="GO:0004713">
    <property type="term" value="F:protein tyrosine kinase activity"/>
    <property type="evidence" value="ECO:0007669"/>
    <property type="project" value="TreeGrafter"/>
</dbReference>
<comment type="caution">
    <text evidence="9">The sequence shown here is derived from an EMBL/GenBank/DDBJ whole genome shotgun (WGS) entry which is preliminary data.</text>
</comment>
<dbReference type="RefSeq" id="WP_117679227.1">
    <property type="nucleotide sequence ID" value="NZ_QSRJ01000003.1"/>
</dbReference>
<evidence type="ECO:0000256" key="1">
    <source>
        <dbReference type="ARBA" id="ARBA00004651"/>
    </source>
</evidence>
<dbReference type="GO" id="GO:0005886">
    <property type="term" value="C:plasma membrane"/>
    <property type="evidence" value="ECO:0007669"/>
    <property type="project" value="UniProtKB-SubCell"/>
</dbReference>
<feature type="transmembrane region" description="Helical" evidence="7">
    <location>
        <begin position="16"/>
        <end position="36"/>
    </location>
</feature>
<dbReference type="PANTHER" id="PTHR32309">
    <property type="entry name" value="TYROSINE-PROTEIN KINASE"/>
    <property type="match status" value="1"/>
</dbReference>
<evidence type="ECO:0000313" key="10">
    <source>
        <dbReference type="Proteomes" id="UP000260943"/>
    </source>
</evidence>
<name>A0A3E4QWC6_9ACTN</name>
<feature type="domain" description="Polysaccharide chain length determinant N-terminal" evidence="8">
    <location>
        <begin position="2"/>
        <end position="89"/>
    </location>
</feature>